<dbReference type="GO" id="GO:0016746">
    <property type="term" value="F:acyltransferase activity"/>
    <property type="evidence" value="ECO:0007669"/>
    <property type="project" value="InterPro"/>
</dbReference>
<reference evidence="1" key="2">
    <citation type="journal article" date="2021" name="Microbiome">
        <title>Successional dynamics and alternative stable states in a saline activated sludge microbial community over 9 years.</title>
        <authorList>
            <person name="Wang Y."/>
            <person name="Ye J."/>
            <person name="Ju F."/>
            <person name="Liu L."/>
            <person name="Boyd J.A."/>
            <person name="Deng Y."/>
            <person name="Parks D.H."/>
            <person name="Jiang X."/>
            <person name="Yin X."/>
            <person name="Woodcroft B.J."/>
            <person name="Tyson G.W."/>
            <person name="Hugenholtz P."/>
            <person name="Polz M.F."/>
            <person name="Zhang T."/>
        </authorList>
    </citation>
    <scope>NUCLEOTIDE SEQUENCE</scope>
    <source>
        <strain evidence="1">HKST-UBA14</strain>
    </source>
</reference>
<reference evidence="1" key="1">
    <citation type="submission" date="2020-04" db="EMBL/GenBank/DDBJ databases">
        <authorList>
            <person name="Zhang T."/>
        </authorList>
    </citation>
    <scope>NUCLEOTIDE SEQUENCE</scope>
    <source>
        <strain evidence="1">HKST-UBA14</strain>
    </source>
</reference>
<proteinExistence type="predicted"/>
<protein>
    <submittedName>
        <fullName evidence="1">Uncharacterized protein</fullName>
    </submittedName>
</protein>
<dbReference type="Gene3D" id="3.40.47.10">
    <property type="match status" value="1"/>
</dbReference>
<dbReference type="EMBL" id="JAGQLK010000021">
    <property type="protein sequence ID" value="MCA9383036.1"/>
    <property type="molecule type" value="Genomic_DNA"/>
</dbReference>
<dbReference type="Proteomes" id="UP000783287">
    <property type="component" value="Unassembled WGS sequence"/>
</dbReference>
<name>A0A955RIM0_9BACT</name>
<comment type="caution">
    <text evidence="1">The sequence shown here is derived from an EMBL/GenBank/DDBJ whole genome shotgun (WGS) entry which is preliminary data.</text>
</comment>
<accession>A0A955RIM0</accession>
<evidence type="ECO:0000313" key="1">
    <source>
        <dbReference type="EMBL" id="MCA9383036.1"/>
    </source>
</evidence>
<dbReference type="AlphaFoldDB" id="A0A955RIM0"/>
<organism evidence="1 2">
    <name type="scientific">Candidatus Dojkabacteria bacterium</name>
    <dbReference type="NCBI Taxonomy" id="2099670"/>
    <lineage>
        <taxon>Bacteria</taxon>
        <taxon>Candidatus Dojkabacteria</taxon>
    </lineage>
</organism>
<sequence length="457" mass="49640">MSEIYTGFGEGVEEQAALNLADKLRPYAPELGIPSIPDITALQAAEMVEEAYSELAFRPDVLRVIPIGDEHDPSVLKMEMYSNAGVHAVVFHWGVPMVAPKDYVSTSRFPIVFQTSPFVDKRTAHDRAYDALVESLNQLLVYGGVNRNDITRLLLGTSTIEANEFPFLPALVTGELGLENAASLQALAACNSGGIMHELGLRDEVPGITISGGFEWMTSWVADGSGTFPADPVAVNVFANGGAFLMYEPGVTLSKLPIFIDHSQSYKSSGSVDVVTNPDLEAMGITGYTHDKWASLRAKTTYSSMIPHPDLVFPQVSEEGSSIMVPLPEPPDGIFADLSRGMELTRRMPHLPLPLAQYFAEQMRDQGYVSPDSPILAPSHIPTWKTHELITRRTSRLRLISPYTVIEGSPSAAATTVSLARNLHNGMLTENPEQPFLMISYGGGFSSTITPMKLGSI</sequence>
<dbReference type="SUPFAM" id="SSF53901">
    <property type="entry name" value="Thiolase-like"/>
    <property type="match status" value="1"/>
</dbReference>
<gene>
    <name evidence="1" type="ORF">KC909_01600</name>
</gene>
<evidence type="ECO:0000313" key="2">
    <source>
        <dbReference type="Proteomes" id="UP000783287"/>
    </source>
</evidence>
<dbReference type="InterPro" id="IPR016039">
    <property type="entry name" value="Thiolase-like"/>
</dbReference>